<protein>
    <submittedName>
        <fullName evidence="1">Uncharacterized protein</fullName>
    </submittedName>
</protein>
<sequence length="112" mass="13294">MIVLIDVIQRLLDQRRVLGDRGGRKPFQALAVIKEKLFFQRLNIQDIVDSRRRYRDGLTILGGRSESQLHDLRQTQDEALKSKKRDVRLSDCIKNMSDDFSHFFFVQVKKRY</sequence>
<organism evidence="1 2">
    <name type="scientific">Hungatella hathewayi</name>
    <dbReference type="NCBI Taxonomy" id="154046"/>
    <lineage>
        <taxon>Bacteria</taxon>
        <taxon>Bacillati</taxon>
        <taxon>Bacillota</taxon>
        <taxon>Clostridia</taxon>
        <taxon>Lachnospirales</taxon>
        <taxon>Lachnospiraceae</taxon>
        <taxon>Hungatella</taxon>
    </lineage>
</organism>
<dbReference type="Proteomes" id="UP000095651">
    <property type="component" value="Unassembled WGS sequence"/>
</dbReference>
<accession>A0A174N692</accession>
<proteinExistence type="predicted"/>
<evidence type="ECO:0000313" key="2">
    <source>
        <dbReference type="Proteomes" id="UP000095651"/>
    </source>
</evidence>
<reference evidence="1 2" key="1">
    <citation type="submission" date="2015-09" db="EMBL/GenBank/DDBJ databases">
        <authorList>
            <consortium name="Pathogen Informatics"/>
        </authorList>
    </citation>
    <scope>NUCLEOTIDE SEQUENCE [LARGE SCALE GENOMIC DNA]</scope>
    <source>
        <strain evidence="1 2">2789STDY5608850</strain>
    </source>
</reference>
<evidence type="ECO:0000313" key="1">
    <source>
        <dbReference type="EMBL" id="CUP42048.1"/>
    </source>
</evidence>
<name>A0A174N692_9FIRM</name>
<gene>
    <name evidence="1" type="ORF">ERS852407_05893</name>
</gene>
<dbReference type="AlphaFoldDB" id="A0A174N692"/>
<dbReference type="EMBL" id="CYZE01000030">
    <property type="protein sequence ID" value="CUP42048.1"/>
    <property type="molecule type" value="Genomic_DNA"/>
</dbReference>